<name>A0AAD3CG10_9STRA</name>
<feature type="transmembrane region" description="Helical" evidence="2">
    <location>
        <begin position="233"/>
        <end position="254"/>
    </location>
</feature>
<comment type="caution">
    <text evidence="3">The sequence shown here is derived from an EMBL/GenBank/DDBJ whole genome shotgun (WGS) entry which is preliminary data.</text>
</comment>
<proteinExistence type="predicted"/>
<keyword evidence="4" id="KW-1185">Reference proteome</keyword>
<evidence type="ECO:0000256" key="1">
    <source>
        <dbReference type="SAM" id="MobiDB-lite"/>
    </source>
</evidence>
<gene>
    <name evidence="3" type="ORF">CTEN210_01901</name>
</gene>
<evidence type="ECO:0000313" key="4">
    <source>
        <dbReference type="Proteomes" id="UP001054902"/>
    </source>
</evidence>
<feature type="compositionally biased region" description="Polar residues" evidence="1">
    <location>
        <begin position="280"/>
        <end position="291"/>
    </location>
</feature>
<feature type="compositionally biased region" description="Low complexity" evidence="1">
    <location>
        <begin position="76"/>
        <end position="87"/>
    </location>
</feature>
<feature type="compositionally biased region" description="Polar residues" evidence="1">
    <location>
        <begin position="95"/>
        <end position="113"/>
    </location>
</feature>
<feature type="region of interest" description="Disordered" evidence="1">
    <location>
        <begin position="267"/>
        <end position="291"/>
    </location>
</feature>
<dbReference type="Proteomes" id="UP001054902">
    <property type="component" value="Unassembled WGS sequence"/>
</dbReference>
<accession>A0AAD3CG10</accession>
<dbReference type="AlphaFoldDB" id="A0AAD3CG10"/>
<sequence>MRVHKHAACDKCCMYEVREIETHKVIHNSALDTYNLFDMAPNSISAANNKSPRLLKDVRQRNEKRNGRQKQKTRLSQSASSSSSKLISRSKKEQNSTNTEEISQPQLADSQIDSSLNTYTSPYSTSPYSMNMSPLSMMQYGPSMGYGMNMGFGPISTINQYLFSFQSFIFAIGQAVQIVGMNTHQLHQLYDQLTAMVDQALNYIHEMKTLSIQEVATKNLSDEEIRRRRRLKAIRWGLLFSASYASFWTILKWYKKRKDFTRRKKLITDGGRPNMHSRAPTLQSSPQHSFGSMNMMSSPPSMYGAHSNYGYGYSQPHQQYYY</sequence>
<organism evidence="3 4">
    <name type="scientific">Chaetoceros tenuissimus</name>
    <dbReference type="NCBI Taxonomy" id="426638"/>
    <lineage>
        <taxon>Eukaryota</taxon>
        <taxon>Sar</taxon>
        <taxon>Stramenopiles</taxon>
        <taxon>Ochrophyta</taxon>
        <taxon>Bacillariophyta</taxon>
        <taxon>Coscinodiscophyceae</taxon>
        <taxon>Chaetocerotophycidae</taxon>
        <taxon>Chaetocerotales</taxon>
        <taxon>Chaetocerotaceae</taxon>
        <taxon>Chaetoceros</taxon>
    </lineage>
</organism>
<keyword evidence="2" id="KW-0812">Transmembrane</keyword>
<feature type="region of interest" description="Disordered" evidence="1">
    <location>
        <begin position="45"/>
        <end position="116"/>
    </location>
</feature>
<feature type="compositionally biased region" description="Basic and acidic residues" evidence="1">
    <location>
        <begin position="54"/>
        <end position="66"/>
    </location>
</feature>
<keyword evidence="2" id="KW-0472">Membrane</keyword>
<reference evidence="3 4" key="1">
    <citation type="journal article" date="2021" name="Sci. Rep.">
        <title>The genome of the diatom Chaetoceros tenuissimus carries an ancient integrated fragment of an extant virus.</title>
        <authorList>
            <person name="Hongo Y."/>
            <person name="Kimura K."/>
            <person name="Takaki Y."/>
            <person name="Yoshida Y."/>
            <person name="Baba S."/>
            <person name="Kobayashi G."/>
            <person name="Nagasaki K."/>
            <person name="Hano T."/>
            <person name="Tomaru Y."/>
        </authorList>
    </citation>
    <scope>NUCLEOTIDE SEQUENCE [LARGE SCALE GENOMIC DNA]</scope>
    <source>
        <strain evidence="3 4">NIES-3715</strain>
    </source>
</reference>
<evidence type="ECO:0000256" key="2">
    <source>
        <dbReference type="SAM" id="Phobius"/>
    </source>
</evidence>
<dbReference type="EMBL" id="BLLK01000020">
    <property type="protein sequence ID" value="GFH45427.1"/>
    <property type="molecule type" value="Genomic_DNA"/>
</dbReference>
<protein>
    <submittedName>
        <fullName evidence="3">Uncharacterized protein</fullName>
    </submittedName>
</protein>
<keyword evidence="2" id="KW-1133">Transmembrane helix</keyword>
<evidence type="ECO:0000313" key="3">
    <source>
        <dbReference type="EMBL" id="GFH45427.1"/>
    </source>
</evidence>